<accession>A0A143PHK7</accession>
<dbReference type="AlphaFoldDB" id="A0A143PHK7"/>
<dbReference type="EMBL" id="CP015136">
    <property type="protein sequence ID" value="AMY08072.1"/>
    <property type="molecule type" value="Genomic_DNA"/>
</dbReference>
<keyword evidence="2" id="KW-0732">Signal</keyword>
<dbReference type="Proteomes" id="UP000076079">
    <property type="component" value="Chromosome"/>
</dbReference>
<dbReference type="STRING" id="1855912.LuPra_01260"/>
<feature type="chain" id="PRO_5007511348" evidence="2">
    <location>
        <begin position="23"/>
        <end position="773"/>
    </location>
</feature>
<protein>
    <submittedName>
        <fullName evidence="3">VWFA-related Acidobacterial domain protein</fullName>
    </submittedName>
</protein>
<feature type="signal peptide" evidence="2">
    <location>
        <begin position="1"/>
        <end position="22"/>
    </location>
</feature>
<evidence type="ECO:0000313" key="4">
    <source>
        <dbReference type="Proteomes" id="UP000076079"/>
    </source>
</evidence>
<evidence type="ECO:0000313" key="3">
    <source>
        <dbReference type="EMBL" id="AMY08072.1"/>
    </source>
</evidence>
<gene>
    <name evidence="3" type="ORF">LuPra_01260</name>
</gene>
<reference evidence="4" key="2">
    <citation type="submission" date="2016-04" db="EMBL/GenBank/DDBJ databases">
        <title>First Complete Genome Sequence of a Subdivision 6 Acidobacterium.</title>
        <authorList>
            <person name="Huang S."/>
            <person name="Vieira S."/>
            <person name="Bunk B."/>
            <person name="Riedel T."/>
            <person name="Sproeer C."/>
            <person name="Overmann J."/>
        </authorList>
    </citation>
    <scope>NUCLEOTIDE SEQUENCE [LARGE SCALE GENOMIC DNA]</scope>
    <source>
        <strain evidence="4">DSM 100886 HEG_-6_39</strain>
    </source>
</reference>
<evidence type="ECO:0000256" key="1">
    <source>
        <dbReference type="SAM" id="MobiDB-lite"/>
    </source>
</evidence>
<dbReference type="KEGG" id="abac:LuPra_01260"/>
<feature type="region of interest" description="Disordered" evidence="1">
    <location>
        <begin position="114"/>
        <end position="134"/>
    </location>
</feature>
<evidence type="ECO:0000256" key="2">
    <source>
        <dbReference type="SAM" id="SignalP"/>
    </source>
</evidence>
<sequence precursor="true">MRSRTLLGIAAAVLMLLTPARAPMRAQGDGRAGQAQQGQPAPASQTPAPAPADGSQPATPAQPTFRVEANFVRVDVYPTNARGEPITDLTADDFEVLEDNKPQKVTQFERVALSTTTAREERRDPVSADDGRRQAADPRRRVYVIFLDTWHTDFGGAVRARRPLVNMLERLIGPDDLFAVMTPDMDPRQITFARRTETISDMLMKQTQWGMKDSIIRQHPEEQQLEMCFPEGLPPPGCTGASRNANKGIASQLIRRRRENEVLDALEGLVRYLGGVREERKALITVTTGYQMFEPKEDLLRHEECAAPPSMGGTGTGPDGRITTNTGRAQSGSAGAMSSIECATTAAKYARLNNRQRFIALTQEANRYNVSFYPFDTRGLAAFDSNVGDRDERMVVDRGEWYNKETGTQPGTLMGDRASLNVRLDSLRLLAENTDGLAIINTNNLDAGAARIVQDLSSYYLLGYYSANESLDGKWRTIKVRVKRPGAEVRARKGYRALRAEDMAAITETARTDAAGGAGESAAAAESSLLAAALGSVNGIREGQPWRSRAAYFFHAGAGAAARTGRIWVTADLDPSALGDASLAQGGTLAVTVTTSAGATVAQGELPVPPGARTATTELATTNAPLAAGDLLVRVRLTPTGATLPLTDSARLSLPAADTPVASPRLSRASPLTRQKFVPTADPRYRRNEKVRVEVPLAPGATSVKAELLDQAGKVMAAIPVTTALVAPDDAGIGWATADLSLVPLGAGAYIVRVDVVHPDGTVRTLTGFRVVP</sequence>
<feature type="compositionally biased region" description="Low complexity" evidence="1">
    <location>
        <begin position="26"/>
        <end position="47"/>
    </location>
</feature>
<reference evidence="3 4" key="1">
    <citation type="journal article" date="2016" name="Genome Announc.">
        <title>First Complete Genome Sequence of a Subdivision 6 Acidobacterium Strain.</title>
        <authorList>
            <person name="Huang S."/>
            <person name="Vieira S."/>
            <person name="Bunk B."/>
            <person name="Riedel T."/>
            <person name="Sproer C."/>
            <person name="Overmann J."/>
        </authorList>
    </citation>
    <scope>NUCLEOTIDE SEQUENCE [LARGE SCALE GENOMIC DNA]</scope>
    <source>
        <strain evidence="4">DSM 100886 HEG_-6_39</strain>
    </source>
</reference>
<keyword evidence="4" id="KW-1185">Reference proteome</keyword>
<dbReference type="OrthoDB" id="127623at2"/>
<feature type="compositionally biased region" description="Basic and acidic residues" evidence="1">
    <location>
        <begin position="118"/>
        <end position="134"/>
    </location>
</feature>
<proteinExistence type="predicted"/>
<dbReference type="NCBIfam" id="TIGR03436">
    <property type="entry name" value="acidobact_VWFA"/>
    <property type="match status" value="1"/>
</dbReference>
<feature type="region of interest" description="Disordered" evidence="1">
    <location>
        <begin position="25"/>
        <end position="61"/>
    </location>
</feature>
<dbReference type="RefSeq" id="WP_110169940.1">
    <property type="nucleotide sequence ID" value="NZ_CP015136.1"/>
</dbReference>
<name>A0A143PHK7_LUTPR</name>
<organism evidence="3 4">
    <name type="scientific">Luteitalea pratensis</name>
    <dbReference type="NCBI Taxonomy" id="1855912"/>
    <lineage>
        <taxon>Bacteria</taxon>
        <taxon>Pseudomonadati</taxon>
        <taxon>Acidobacteriota</taxon>
        <taxon>Vicinamibacteria</taxon>
        <taxon>Vicinamibacterales</taxon>
        <taxon>Vicinamibacteraceae</taxon>
        <taxon>Luteitalea</taxon>
    </lineage>
</organism>
<dbReference type="InterPro" id="IPR017802">
    <property type="entry name" value="VWFA-rel_acidobac-type"/>
</dbReference>